<dbReference type="InterPro" id="IPR000994">
    <property type="entry name" value="Pept_M24"/>
</dbReference>
<keyword evidence="13" id="KW-0031">Aminopeptidase</keyword>
<reference evidence="13" key="1">
    <citation type="submission" date="2022-05" db="EMBL/GenBank/DDBJ databases">
        <title>Halomonas geminus sp. nov. and Halomonas llamarensis sp. nov. isolated from high-altitude salars of the Atacama Desert.</title>
        <authorList>
            <person name="Hintersatz C."/>
            <person name="Rojas L.A."/>
            <person name="Wei T.-S."/>
            <person name="Kutschke S."/>
            <person name="Lehmann F."/>
            <person name="Jain R."/>
            <person name="Pollmann K."/>
        </authorList>
    </citation>
    <scope>NUCLEOTIDE SEQUENCE</scope>
    <source>
        <strain evidence="13">ATCHA</strain>
    </source>
</reference>
<evidence type="ECO:0000256" key="6">
    <source>
        <dbReference type="ARBA" id="ARBA00022723"/>
    </source>
</evidence>
<dbReference type="InterPro" id="IPR036005">
    <property type="entry name" value="Creatinase/aminopeptidase-like"/>
</dbReference>
<evidence type="ECO:0000256" key="8">
    <source>
        <dbReference type="ARBA" id="ARBA00023049"/>
    </source>
</evidence>
<evidence type="ECO:0000259" key="12">
    <source>
        <dbReference type="SMART" id="SM01011"/>
    </source>
</evidence>
<dbReference type="InterPro" id="IPR052433">
    <property type="entry name" value="X-Pro_dipept-like"/>
</dbReference>
<dbReference type="PANTHER" id="PTHR43226">
    <property type="entry name" value="XAA-PRO AMINOPEPTIDASE 3"/>
    <property type="match status" value="1"/>
</dbReference>
<accession>A0ABT0SUR9</accession>
<keyword evidence="9" id="KW-0464">Manganese</keyword>
<proteinExistence type="inferred from homology"/>
<dbReference type="PROSITE" id="PS00491">
    <property type="entry name" value="PROLINE_PEPTIDASE"/>
    <property type="match status" value="1"/>
</dbReference>
<evidence type="ECO:0000256" key="10">
    <source>
        <dbReference type="RuleBase" id="RU000590"/>
    </source>
</evidence>
<keyword evidence="8" id="KW-0482">Metalloprotease</keyword>
<gene>
    <name evidence="13" type="primary">pepP</name>
    <name evidence="13" type="ORF">M8006_16200</name>
</gene>
<feature type="domain" description="Aminopeptidase P N-terminal" evidence="12">
    <location>
        <begin position="12"/>
        <end position="165"/>
    </location>
</feature>
<dbReference type="CDD" id="cd01087">
    <property type="entry name" value="Prolidase"/>
    <property type="match status" value="1"/>
</dbReference>
<dbReference type="SUPFAM" id="SSF55920">
    <property type="entry name" value="Creatinase/aminopeptidase"/>
    <property type="match status" value="1"/>
</dbReference>
<dbReference type="InterPro" id="IPR007865">
    <property type="entry name" value="Aminopep_P_N"/>
</dbReference>
<dbReference type="NCBIfam" id="NF008131">
    <property type="entry name" value="PRK10879.1"/>
    <property type="match status" value="1"/>
</dbReference>
<protein>
    <recommendedName>
        <fullName evidence="4">Xaa-Pro aminopeptidase</fullName>
        <ecNumber evidence="4">3.4.11.9</ecNumber>
    </recommendedName>
</protein>
<dbReference type="InterPro" id="IPR001131">
    <property type="entry name" value="Peptidase_M24B_aminopep-P_CS"/>
</dbReference>
<evidence type="ECO:0000256" key="4">
    <source>
        <dbReference type="ARBA" id="ARBA00012574"/>
    </source>
</evidence>
<dbReference type="EMBL" id="JAMJPJ010000041">
    <property type="protein sequence ID" value="MCL7931501.1"/>
    <property type="molecule type" value="Genomic_DNA"/>
</dbReference>
<name>A0ABT0SUR9_9GAMM</name>
<keyword evidence="7 13" id="KW-0378">Hydrolase</keyword>
<evidence type="ECO:0000256" key="9">
    <source>
        <dbReference type="ARBA" id="ARBA00023211"/>
    </source>
</evidence>
<evidence type="ECO:0000256" key="2">
    <source>
        <dbReference type="ARBA" id="ARBA00001936"/>
    </source>
</evidence>
<dbReference type="Pfam" id="PF05195">
    <property type="entry name" value="AMP_N"/>
    <property type="match status" value="1"/>
</dbReference>
<dbReference type="GO" id="GO:0004177">
    <property type="term" value="F:aminopeptidase activity"/>
    <property type="evidence" value="ECO:0007669"/>
    <property type="project" value="UniProtKB-KW"/>
</dbReference>
<comment type="caution">
    <text evidence="13">The sequence shown here is derived from an EMBL/GenBank/DDBJ whole genome shotgun (WGS) entry which is preliminary data.</text>
</comment>
<evidence type="ECO:0000313" key="14">
    <source>
        <dbReference type="Proteomes" id="UP001165308"/>
    </source>
</evidence>
<evidence type="ECO:0000256" key="3">
    <source>
        <dbReference type="ARBA" id="ARBA00008766"/>
    </source>
</evidence>
<dbReference type="InterPro" id="IPR029149">
    <property type="entry name" value="Creatin/AminoP/Spt16_N"/>
</dbReference>
<evidence type="ECO:0000256" key="11">
    <source>
        <dbReference type="SAM" id="MobiDB-lite"/>
    </source>
</evidence>
<dbReference type="Gene3D" id="3.40.350.10">
    <property type="entry name" value="Creatinase/prolidase N-terminal domain"/>
    <property type="match status" value="1"/>
</dbReference>
<dbReference type="SMART" id="SM01011">
    <property type="entry name" value="AMP_N"/>
    <property type="match status" value="1"/>
</dbReference>
<dbReference type="Gene3D" id="3.90.230.10">
    <property type="entry name" value="Creatinase/methionine aminopeptidase superfamily"/>
    <property type="match status" value="1"/>
</dbReference>
<keyword evidence="6 10" id="KW-0479">Metal-binding</keyword>
<comment type="cofactor">
    <cofactor evidence="2">
        <name>Mn(2+)</name>
        <dbReference type="ChEBI" id="CHEBI:29035"/>
    </cofactor>
</comment>
<feature type="region of interest" description="Disordered" evidence="11">
    <location>
        <begin position="75"/>
        <end position="99"/>
    </location>
</feature>
<keyword evidence="14" id="KW-1185">Reference proteome</keyword>
<comment type="catalytic activity">
    <reaction evidence="1">
        <text>Release of any N-terminal amino acid, including proline, that is linked to proline, even from a dipeptide or tripeptide.</text>
        <dbReference type="EC" id="3.4.11.9"/>
    </reaction>
</comment>
<comment type="similarity">
    <text evidence="3 10">Belongs to the peptidase M24B family.</text>
</comment>
<keyword evidence="5" id="KW-0645">Protease</keyword>
<dbReference type="PANTHER" id="PTHR43226:SF4">
    <property type="entry name" value="XAA-PRO AMINOPEPTIDASE 3"/>
    <property type="match status" value="1"/>
</dbReference>
<sequence length="468" mass="50945">MLPDVIPRPAAISPETYRARREALMRQLPSSAAVLLPSASLLTRSNDSEFPFRQNSDFYYLTGMTEPDALLVLLPGEGEDGRGASIEESTEESTGESAGESIVFCQDRDATLEAWTGRRLGAAGVVNEHDLDHAFENAERDERLAELLRGREQLYLPLESAEAIALAEDAYVQAKAGQRRGQAPVRGWQDISPLIHDMRLIKSAEEICLLRHAAAISARAHCRAMQAAAPELFEYQLQAELEHEFVWQGGSGPAYSTIVGGGANACVLHYIENSATLQAGELVLIDAGAEFDLYAGDITRTFPVSGTFSAAQRAIYTIVLAAQERAIAAVKPGTTLKAIHQGVVRDLTQGLIELGLLEGDAGARVEDESYRRFYLHSTSHWLGLDVHDVGTYRLDPDTFRPLAPGMVLTVEPGLYIPDDADIPSEYRGIGIRIEDDVVVTENGHDVLTSGVPKKVADIEALMVNKQPD</sequence>
<evidence type="ECO:0000256" key="1">
    <source>
        <dbReference type="ARBA" id="ARBA00001424"/>
    </source>
</evidence>
<dbReference type="Proteomes" id="UP001165308">
    <property type="component" value="Unassembled WGS sequence"/>
</dbReference>
<evidence type="ECO:0000256" key="5">
    <source>
        <dbReference type="ARBA" id="ARBA00022670"/>
    </source>
</evidence>
<dbReference type="EC" id="3.4.11.9" evidence="4"/>
<evidence type="ECO:0000256" key="7">
    <source>
        <dbReference type="ARBA" id="ARBA00022801"/>
    </source>
</evidence>
<dbReference type="SUPFAM" id="SSF53092">
    <property type="entry name" value="Creatinase/prolidase N-terminal domain"/>
    <property type="match status" value="1"/>
</dbReference>
<organism evidence="13 14">
    <name type="scientific">Halomonas llamarensis</name>
    <dbReference type="NCBI Taxonomy" id="2945104"/>
    <lineage>
        <taxon>Bacteria</taxon>
        <taxon>Pseudomonadati</taxon>
        <taxon>Pseudomonadota</taxon>
        <taxon>Gammaproteobacteria</taxon>
        <taxon>Oceanospirillales</taxon>
        <taxon>Halomonadaceae</taxon>
        <taxon>Halomonas</taxon>
    </lineage>
</organism>
<evidence type="ECO:0000313" key="13">
    <source>
        <dbReference type="EMBL" id="MCL7931501.1"/>
    </source>
</evidence>
<dbReference type="RefSeq" id="WP_250084016.1">
    <property type="nucleotide sequence ID" value="NZ_JAMJPJ010000041.1"/>
</dbReference>
<dbReference type="Pfam" id="PF00557">
    <property type="entry name" value="Peptidase_M24"/>
    <property type="match status" value="1"/>
</dbReference>